<dbReference type="InterPro" id="IPR036068">
    <property type="entry name" value="Nicotinate_pribotase-like_C"/>
</dbReference>
<evidence type="ECO:0000313" key="15">
    <source>
        <dbReference type="EMBL" id="CVI57815.1"/>
    </source>
</evidence>
<sequence>MNSPLPAILRPALRGAPDMTLSPLPRLIIEPLVRNALLEDLGLAGDITSAAVIPADHRSVVVMAAREPGVIAGLDAAELAFQLVDPAIVMKRHVQDGAAVAPGDIIATIEGPSRGLLTAERTALNFLGHLSGIASVTAKIVAAIAGTKASVACTRKTTPGLRALEKYAVRAGGGTNHRFALYDAVLIKDNHIAVAGGVRDAIRRARQGVGHLVKIEVEVDTLAQLREVMDEGVDAVLLDNMTPEQLHEAVGIVAGRAITEASGRINPQTAAAIAATGIDLISVGWLTHSAPVLDIGLDFQSQS</sequence>
<protein>
    <recommendedName>
        <fullName evidence="11">Probable nicotinate-nucleotide pyrophosphorylase [carboxylating]</fullName>
        <ecNumber evidence="5">2.4.2.19</ecNumber>
    </recommendedName>
    <alternativeName>
        <fullName evidence="9">Quinolinate phosphoribosyltransferase [decarboxylating]</fullName>
    </alternativeName>
</protein>
<comment type="function">
    <text evidence="1">Involved in the catabolism of quinolinic acid (QA).</text>
</comment>
<reference evidence="15" key="1">
    <citation type="submission" date="2016-01" db="EMBL/GenBank/DDBJ databases">
        <authorList>
            <person name="Regsiter A."/>
            <person name="william w."/>
        </authorList>
    </citation>
    <scope>NUCLEOTIDE SEQUENCE</scope>
    <source>
        <strain evidence="15">NCPPB 1641</strain>
    </source>
</reference>
<dbReference type="PANTHER" id="PTHR32179:SF3">
    <property type="entry name" value="NICOTINATE-NUCLEOTIDE PYROPHOSPHORYLASE [CARBOXYLATING]"/>
    <property type="match status" value="1"/>
</dbReference>
<dbReference type="SUPFAM" id="SSF51690">
    <property type="entry name" value="Nicotinate/Quinolinate PRTase C-terminal domain-like"/>
    <property type="match status" value="1"/>
</dbReference>
<dbReference type="InterPro" id="IPR002638">
    <property type="entry name" value="Quinolinate_PRibosylTrfase_C"/>
</dbReference>
<dbReference type="InterPro" id="IPR004393">
    <property type="entry name" value="NadC"/>
</dbReference>
<dbReference type="InterPro" id="IPR022412">
    <property type="entry name" value="Quinolinate_PRibosylTrfase_N"/>
</dbReference>
<dbReference type="UniPathway" id="UPA00253">
    <property type="reaction ID" value="UER00331"/>
</dbReference>
<dbReference type="PIRSF" id="PIRSF006250">
    <property type="entry name" value="NadC_ModD"/>
    <property type="match status" value="1"/>
</dbReference>
<dbReference type="SUPFAM" id="SSF54675">
    <property type="entry name" value="Nicotinate/Quinolinate PRTase N-terminal domain-like"/>
    <property type="match status" value="1"/>
</dbReference>
<evidence type="ECO:0000256" key="9">
    <source>
        <dbReference type="ARBA" id="ARBA00033102"/>
    </source>
</evidence>
<dbReference type="InterPro" id="IPR037128">
    <property type="entry name" value="Quinolinate_PRibosylTase_N_sf"/>
</dbReference>
<dbReference type="GO" id="GO:0009435">
    <property type="term" value="P:NAD+ biosynthetic process"/>
    <property type="evidence" value="ECO:0007669"/>
    <property type="project" value="UniProtKB-UniPathway"/>
</dbReference>
<dbReference type="GO" id="GO:0005737">
    <property type="term" value="C:cytoplasm"/>
    <property type="evidence" value="ECO:0007669"/>
    <property type="project" value="TreeGrafter"/>
</dbReference>
<dbReference type="EC" id="2.4.2.19" evidence="5"/>
<evidence type="ECO:0000256" key="11">
    <source>
        <dbReference type="ARBA" id="ARBA00069173"/>
    </source>
</evidence>
<keyword evidence="6" id="KW-0662">Pyridine nucleotide biosynthesis</keyword>
<feature type="domain" description="Quinolinate phosphoribosyl transferase N-terminal" evidence="14">
    <location>
        <begin position="46"/>
        <end position="131"/>
    </location>
</feature>
<organism evidence="15 16">
    <name type="scientific">Agrobacterium deltaense NCPPB 1641</name>
    <dbReference type="NCBI Taxonomy" id="1183425"/>
    <lineage>
        <taxon>Bacteria</taxon>
        <taxon>Pseudomonadati</taxon>
        <taxon>Pseudomonadota</taxon>
        <taxon>Alphaproteobacteria</taxon>
        <taxon>Hyphomicrobiales</taxon>
        <taxon>Rhizobiaceae</taxon>
        <taxon>Rhizobium/Agrobacterium group</taxon>
        <taxon>Agrobacterium</taxon>
    </lineage>
</organism>
<dbReference type="CDD" id="cd01572">
    <property type="entry name" value="QPRTase"/>
    <property type="match status" value="1"/>
</dbReference>
<comment type="pathway">
    <text evidence="2">Cofactor biosynthesis; NAD(+) biosynthesis; nicotinate D-ribonucleotide from quinolinate: step 1/1.</text>
</comment>
<evidence type="ECO:0000256" key="10">
    <source>
        <dbReference type="ARBA" id="ARBA00047445"/>
    </source>
</evidence>
<comment type="caution">
    <text evidence="15">The sequence shown here is derived from an EMBL/GenBank/DDBJ whole genome shotgun (WGS) entry which is preliminary data.</text>
</comment>
<evidence type="ECO:0000256" key="8">
    <source>
        <dbReference type="ARBA" id="ARBA00022679"/>
    </source>
</evidence>
<keyword evidence="8 12" id="KW-0808">Transferase</keyword>
<evidence type="ECO:0000259" key="14">
    <source>
        <dbReference type="Pfam" id="PF02749"/>
    </source>
</evidence>
<evidence type="ECO:0000256" key="12">
    <source>
        <dbReference type="PIRNR" id="PIRNR006250"/>
    </source>
</evidence>
<evidence type="ECO:0000256" key="6">
    <source>
        <dbReference type="ARBA" id="ARBA00022642"/>
    </source>
</evidence>
<dbReference type="Proteomes" id="UP000192140">
    <property type="component" value="Unassembled WGS sequence"/>
</dbReference>
<evidence type="ECO:0000256" key="7">
    <source>
        <dbReference type="ARBA" id="ARBA00022676"/>
    </source>
</evidence>
<dbReference type="InterPro" id="IPR027277">
    <property type="entry name" value="NadC/ModD"/>
</dbReference>
<evidence type="ECO:0000256" key="4">
    <source>
        <dbReference type="ARBA" id="ARBA00011218"/>
    </source>
</evidence>
<dbReference type="Pfam" id="PF01729">
    <property type="entry name" value="QRPTase_C"/>
    <property type="match status" value="1"/>
</dbReference>
<dbReference type="NCBIfam" id="TIGR00078">
    <property type="entry name" value="nadC"/>
    <property type="match status" value="1"/>
</dbReference>
<proteinExistence type="inferred from homology"/>
<dbReference type="Gene3D" id="3.90.1170.20">
    <property type="entry name" value="Quinolinate phosphoribosyl transferase, N-terminal domain"/>
    <property type="match status" value="1"/>
</dbReference>
<comment type="similarity">
    <text evidence="3 12">Belongs to the NadC/ModD family.</text>
</comment>
<comment type="catalytic activity">
    <reaction evidence="10">
        <text>nicotinate beta-D-ribonucleotide + CO2 + diphosphate = quinolinate + 5-phospho-alpha-D-ribose 1-diphosphate + 2 H(+)</text>
        <dbReference type="Rhea" id="RHEA:12733"/>
        <dbReference type="ChEBI" id="CHEBI:15378"/>
        <dbReference type="ChEBI" id="CHEBI:16526"/>
        <dbReference type="ChEBI" id="CHEBI:29959"/>
        <dbReference type="ChEBI" id="CHEBI:33019"/>
        <dbReference type="ChEBI" id="CHEBI:57502"/>
        <dbReference type="ChEBI" id="CHEBI:58017"/>
        <dbReference type="EC" id="2.4.2.19"/>
    </reaction>
</comment>
<dbReference type="Pfam" id="PF02749">
    <property type="entry name" value="QRPTase_N"/>
    <property type="match status" value="1"/>
</dbReference>
<dbReference type="PANTHER" id="PTHR32179">
    <property type="entry name" value="NICOTINATE-NUCLEOTIDE PYROPHOSPHORYLASE [CARBOXYLATING]"/>
    <property type="match status" value="1"/>
</dbReference>
<evidence type="ECO:0000313" key="16">
    <source>
        <dbReference type="Proteomes" id="UP000192140"/>
    </source>
</evidence>
<dbReference type="AlphaFoldDB" id="A0A1S7TT96"/>
<evidence type="ECO:0000259" key="13">
    <source>
        <dbReference type="Pfam" id="PF01729"/>
    </source>
</evidence>
<dbReference type="FunFam" id="3.90.1170.20:FF:000001">
    <property type="entry name" value="Nicotinate-nucleotide diphosphorylase (Carboxylating)"/>
    <property type="match status" value="1"/>
</dbReference>
<accession>A0A1S7TT96</accession>
<feature type="domain" description="Quinolinate phosphoribosyl transferase C-terminal" evidence="13">
    <location>
        <begin position="133"/>
        <end position="298"/>
    </location>
</feature>
<dbReference type="FunFam" id="3.20.20.70:FF:000030">
    <property type="entry name" value="Nicotinate-nucleotide pyrophosphorylase, carboxylating"/>
    <property type="match status" value="1"/>
</dbReference>
<dbReference type="InterPro" id="IPR013785">
    <property type="entry name" value="Aldolase_TIM"/>
</dbReference>
<keyword evidence="16" id="KW-1185">Reference proteome</keyword>
<evidence type="ECO:0000256" key="3">
    <source>
        <dbReference type="ARBA" id="ARBA00009400"/>
    </source>
</evidence>
<evidence type="ECO:0000256" key="5">
    <source>
        <dbReference type="ARBA" id="ARBA00011944"/>
    </source>
</evidence>
<gene>
    <name evidence="15" type="primary">nadC</name>
    <name evidence="15" type="ORF">AGR7A_Lc100078</name>
</gene>
<evidence type="ECO:0000256" key="1">
    <source>
        <dbReference type="ARBA" id="ARBA00003237"/>
    </source>
</evidence>
<name>A0A1S7TT96_9HYPH</name>
<comment type="subunit">
    <text evidence="4">Hexamer formed by 3 homodimers.</text>
</comment>
<dbReference type="Gene3D" id="3.20.20.70">
    <property type="entry name" value="Aldolase class I"/>
    <property type="match status" value="1"/>
</dbReference>
<dbReference type="GO" id="GO:0004514">
    <property type="term" value="F:nicotinate-nucleotide diphosphorylase (carboxylating) activity"/>
    <property type="evidence" value="ECO:0007669"/>
    <property type="project" value="UniProtKB-EC"/>
</dbReference>
<evidence type="ECO:0000256" key="2">
    <source>
        <dbReference type="ARBA" id="ARBA00004893"/>
    </source>
</evidence>
<keyword evidence="7 12" id="KW-0328">Glycosyltransferase</keyword>
<dbReference type="EMBL" id="FCNP01000031">
    <property type="protein sequence ID" value="CVI57815.1"/>
    <property type="molecule type" value="Genomic_DNA"/>
</dbReference>
<dbReference type="GO" id="GO:0034213">
    <property type="term" value="P:quinolinate catabolic process"/>
    <property type="evidence" value="ECO:0007669"/>
    <property type="project" value="TreeGrafter"/>
</dbReference>